<dbReference type="Pfam" id="PF13304">
    <property type="entry name" value="AAA_21"/>
    <property type="match status" value="1"/>
</dbReference>
<dbReference type="GO" id="GO:0005524">
    <property type="term" value="F:ATP binding"/>
    <property type="evidence" value="ECO:0007669"/>
    <property type="project" value="InterPro"/>
</dbReference>
<sequence>MIREFWAENYKSIRDKQILNFECKGNDDSVASVEMANGTRLNKLGIIYGANASGKSNILYALQNVFDILFASRSGKEDAVIGGGPFALNRDQPTKLFVSFYANQIRYDYQVAYFPDYILKEELYYYPNNTKALFYERSYTSADTQADIRFGNSLKLLSKTQDAIIQNTLNNHSVLSTFNKVALGDDALGIANLYNWIAAHVHEVDGDYPDTFKKRIGNVTHDEKKKKFFLQLLKKADFNIEDFSYRYEETVLSTKFKTIFEEVQFLNGSELGLFVLGDESQSKGTKRYLMILDFLYDMVTGDHVYMMDELDVELHYDLLLYFLNVFLYNSNESQLIFTSQEILLLKEDFLNENRNLVWFAEKSSKTATSKFTRADQFGLHKNLSLFRSYKIGKLGALPSLGSFLLDIDDKE</sequence>
<dbReference type="Proteomes" id="UP000199373">
    <property type="component" value="Unassembled WGS sequence"/>
</dbReference>
<evidence type="ECO:0000313" key="3">
    <source>
        <dbReference type="Proteomes" id="UP000199373"/>
    </source>
</evidence>
<proteinExistence type="predicted"/>
<accession>A0A1I0M663</accession>
<protein>
    <recommendedName>
        <fullName evidence="1">ATPase AAA-type core domain-containing protein</fullName>
    </recommendedName>
</protein>
<organism evidence="2 3">
    <name type="scientific">Prevotella aff. ruminicola Tc2-24</name>
    <dbReference type="NCBI Taxonomy" id="81582"/>
    <lineage>
        <taxon>Bacteria</taxon>
        <taxon>Pseudomonadati</taxon>
        <taxon>Bacteroidota</taxon>
        <taxon>Bacteroidia</taxon>
        <taxon>Bacteroidales</taxon>
        <taxon>Prevotellaceae</taxon>
        <taxon>Prevotella</taxon>
    </lineage>
</organism>
<evidence type="ECO:0000259" key="1">
    <source>
        <dbReference type="Pfam" id="PF13304"/>
    </source>
</evidence>
<dbReference type="SUPFAM" id="SSF52540">
    <property type="entry name" value="P-loop containing nucleoside triphosphate hydrolases"/>
    <property type="match status" value="1"/>
</dbReference>
<gene>
    <name evidence="2" type="ORF">SAMN04487850_0365</name>
</gene>
<dbReference type="Gene3D" id="3.40.50.300">
    <property type="entry name" value="P-loop containing nucleotide triphosphate hydrolases"/>
    <property type="match status" value="1"/>
</dbReference>
<dbReference type="PANTHER" id="PTHR40396:SF1">
    <property type="entry name" value="ATPASE AAA-TYPE CORE DOMAIN-CONTAINING PROTEIN"/>
    <property type="match status" value="1"/>
</dbReference>
<keyword evidence="3" id="KW-1185">Reference proteome</keyword>
<dbReference type="RefSeq" id="WP_091914311.1">
    <property type="nucleotide sequence ID" value="NZ_FOIQ01000001.1"/>
</dbReference>
<dbReference type="InterPro" id="IPR027417">
    <property type="entry name" value="P-loop_NTPase"/>
</dbReference>
<dbReference type="EMBL" id="FOIQ01000001">
    <property type="protein sequence ID" value="SEV83833.1"/>
    <property type="molecule type" value="Genomic_DNA"/>
</dbReference>
<name>A0A1I0M663_9BACT</name>
<feature type="domain" description="ATPase AAA-type core" evidence="1">
    <location>
        <begin position="46"/>
        <end position="345"/>
    </location>
</feature>
<dbReference type="InterPro" id="IPR003959">
    <property type="entry name" value="ATPase_AAA_core"/>
</dbReference>
<reference evidence="2 3" key="1">
    <citation type="submission" date="2016-10" db="EMBL/GenBank/DDBJ databases">
        <authorList>
            <person name="de Groot N.N."/>
        </authorList>
    </citation>
    <scope>NUCLEOTIDE SEQUENCE [LARGE SCALE GENOMIC DNA]</scope>
    <source>
        <strain evidence="2 3">TC2-24</strain>
    </source>
</reference>
<dbReference type="GO" id="GO:0016887">
    <property type="term" value="F:ATP hydrolysis activity"/>
    <property type="evidence" value="ECO:0007669"/>
    <property type="project" value="InterPro"/>
</dbReference>
<dbReference type="AlphaFoldDB" id="A0A1I0M663"/>
<evidence type="ECO:0000313" key="2">
    <source>
        <dbReference type="EMBL" id="SEV83833.1"/>
    </source>
</evidence>
<dbReference type="PANTHER" id="PTHR40396">
    <property type="entry name" value="ATPASE-LIKE PROTEIN"/>
    <property type="match status" value="1"/>
</dbReference>